<dbReference type="Gramene" id="mRNA:HanXRQr2_Chr06g0268891">
    <property type="protein sequence ID" value="CDS:HanXRQr2_Chr06g0268891.1"/>
    <property type="gene ID" value="HanXRQr2_Chr06g0268891"/>
</dbReference>
<evidence type="ECO:0000313" key="3">
    <source>
        <dbReference type="EMBL" id="OTF94239.1"/>
    </source>
</evidence>
<keyword evidence="1" id="KW-0472">Membrane</keyword>
<name>A0A251S5V6_HELAN</name>
<evidence type="ECO:0000256" key="1">
    <source>
        <dbReference type="SAM" id="Phobius"/>
    </source>
</evidence>
<dbReference type="EMBL" id="MNCJ02000321">
    <property type="protein sequence ID" value="KAF5803231.1"/>
    <property type="molecule type" value="Genomic_DNA"/>
</dbReference>
<reference evidence="3" key="2">
    <citation type="submission" date="2017-02" db="EMBL/GenBank/DDBJ databases">
        <title>Sunflower complete genome.</title>
        <authorList>
            <person name="Langlade N."/>
            <person name="Munos S."/>
        </authorList>
    </citation>
    <scope>NUCLEOTIDE SEQUENCE [LARGE SCALE GENOMIC DNA]</scope>
    <source>
        <tissue evidence="3">Leaves</tissue>
    </source>
</reference>
<dbReference type="AlphaFoldDB" id="A0A251S5V6"/>
<keyword evidence="4" id="KW-1185">Reference proteome</keyword>
<proteinExistence type="predicted"/>
<keyword evidence="1" id="KW-1133">Transmembrane helix</keyword>
<evidence type="ECO:0000313" key="2">
    <source>
        <dbReference type="EMBL" id="KAF5803231.1"/>
    </source>
</evidence>
<protein>
    <recommendedName>
        <fullName evidence="5">Transmembrane protein</fullName>
    </recommendedName>
</protein>
<dbReference type="InParanoid" id="A0A251S5V6"/>
<gene>
    <name evidence="3" type="ORF">HannXRQ_Chr15g0469921</name>
    <name evidence="2" type="ORF">HanXRQr2_Chr06g0268891</name>
</gene>
<reference evidence="2" key="3">
    <citation type="submission" date="2020-06" db="EMBL/GenBank/DDBJ databases">
        <title>Helianthus annuus Genome sequencing and assembly Release 2.</title>
        <authorList>
            <person name="Gouzy J."/>
            <person name="Langlade N."/>
            <person name="Munos S."/>
        </authorList>
    </citation>
    <scope>NUCLEOTIDE SEQUENCE</scope>
    <source>
        <tissue evidence="2">Leaves</tissue>
    </source>
</reference>
<organism evidence="3 4">
    <name type="scientific">Helianthus annuus</name>
    <name type="common">Common sunflower</name>
    <dbReference type="NCBI Taxonomy" id="4232"/>
    <lineage>
        <taxon>Eukaryota</taxon>
        <taxon>Viridiplantae</taxon>
        <taxon>Streptophyta</taxon>
        <taxon>Embryophyta</taxon>
        <taxon>Tracheophyta</taxon>
        <taxon>Spermatophyta</taxon>
        <taxon>Magnoliopsida</taxon>
        <taxon>eudicotyledons</taxon>
        <taxon>Gunneridae</taxon>
        <taxon>Pentapetalae</taxon>
        <taxon>asterids</taxon>
        <taxon>campanulids</taxon>
        <taxon>Asterales</taxon>
        <taxon>Asteraceae</taxon>
        <taxon>Asteroideae</taxon>
        <taxon>Heliantheae alliance</taxon>
        <taxon>Heliantheae</taxon>
        <taxon>Helianthus</taxon>
    </lineage>
</organism>
<dbReference type="EMBL" id="CM007904">
    <property type="protein sequence ID" value="OTF94239.1"/>
    <property type="molecule type" value="Genomic_DNA"/>
</dbReference>
<sequence length="74" mass="8024">MMMTMIQDDDDYNGDGFSVSSYVAGRNDSGSRESNTSTPVVVVVVVMMAVLVFMFSSFQFDSGPGKMLQILVLA</sequence>
<evidence type="ECO:0000313" key="4">
    <source>
        <dbReference type="Proteomes" id="UP000215914"/>
    </source>
</evidence>
<reference evidence="2 4" key="1">
    <citation type="journal article" date="2017" name="Nature">
        <title>The sunflower genome provides insights into oil metabolism, flowering and Asterid evolution.</title>
        <authorList>
            <person name="Badouin H."/>
            <person name="Gouzy J."/>
            <person name="Grassa C.J."/>
            <person name="Murat F."/>
            <person name="Staton S.E."/>
            <person name="Cottret L."/>
            <person name="Lelandais-Briere C."/>
            <person name="Owens G.L."/>
            <person name="Carrere S."/>
            <person name="Mayjonade B."/>
            <person name="Legrand L."/>
            <person name="Gill N."/>
            <person name="Kane N.C."/>
            <person name="Bowers J.E."/>
            <person name="Hubner S."/>
            <person name="Bellec A."/>
            <person name="Berard A."/>
            <person name="Berges H."/>
            <person name="Blanchet N."/>
            <person name="Boniface M.C."/>
            <person name="Brunel D."/>
            <person name="Catrice O."/>
            <person name="Chaidir N."/>
            <person name="Claudel C."/>
            <person name="Donnadieu C."/>
            <person name="Faraut T."/>
            <person name="Fievet G."/>
            <person name="Helmstetter N."/>
            <person name="King M."/>
            <person name="Knapp S.J."/>
            <person name="Lai Z."/>
            <person name="Le Paslier M.C."/>
            <person name="Lippi Y."/>
            <person name="Lorenzon L."/>
            <person name="Mandel J.R."/>
            <person name="Marage G."/>
            <person name="Marchand G."/>
            <person name="Marquand E."/>
            <person name="Bret-Mestries E."/>
            <person name="Morien E."/>
            <person name="Nambeesan S."/>
            <person name="Nguyen T."/>
            <person name="Pegot-Espagnet P."/>
            <person name="Pouilly N."/>
            <person name="Raftis F."/>
            <person name="Sallet E."/>
            <person name="Schiex T."/>
            <person name="Thomas J."/>
            <person name="Vandecasteele C."/>
            <person name="Vares D."/>
            <person name="Vear F."/>
            <person name="Vautrin S."/>
            <person name="Crespi M."/>
            <person name="Mangin B."/>
            <person name="Burke J.M."/>
            <person name="Salse J."/>
            <person name="Munos S."/>
            <person name="Vincourt P."/>
            <person name="Rieseberg L.H."/>
            <person name="Langlade N.B."/>
        </authorList>
    </citation>
    <scope>NUCLEOTIDE SEQUENCE [LARGE SCALE GENOMIC DNA]</scope>
    <source>
        <strain evidence="4">cv. SF193</strain>
        <tissue evidence="2">Leaves</tissue>
    </source>
</reference>
<accession>A0A251S5V6</accession>
<feature type="transmembrane region" description="Helical" evidence="1">
    <location>
        <begin position="40"/>
        <end position="60"/>
    </location>
</feature>
<dbReference type="Proteomes" id="UP000215914">
    <property type="component" value="Chromosome 15"/>
</dbReference>
<keyword evidence="1" id="KW-0812">Transmembrane</keyword>
<evidence type="ECO:0008006" key="5">
    <source>
        <dbReference type="Google" id="ProtNLM"/>
    </source>
</evidence>